<dbReference type="Pfam" id="PF00724">
    <property type="entry name" value="Oxidored_FMN"/>
    <property type="match status" value="1"/>
</dbReference>
<dbReference type="PATRIC" id="fig|1441730.3.peg.4419"/>
<dbReference type="RefSeq" id="WP_060653690.1">
    <property type="nucleotide sequence ID" value="NZ_AZXY01000012.1"/>
</dbReference>
<name>A0A0V9UFV5_9NOCA</name>
<dbReference type="GO" id="GO:0005829">
    <property type="term" value="C:cytosol"/>
    <property type="evidence" value="ECO:0007669"/>
    <property type="project" value="TreeGrafter"/>
</dbReference>
<dbReference type="Gene3D" id="3.20.20.70">
    <property type="entry name" value="Aldolase class I"/>
    <property type="match status" value="1"/>
</dbReference>
<sequence length="381" mass="41332">MTEAESPLFRPLSVRSLELRNRIVMSPMTRSHSPGGVPGSDVVEYYRRRAAGGTALIITEGVAIDHPTAVDNPRVPHMYGAAALEGWSRVVDAIHAEGGRIIPQLWHVGPLWGAMTADVDPALTPMRPSGIWGEPGVTSYGKDYVTRASAPTRAMTTEDIEQVISAYANAAADAAEVGFDGIALHGGHGYLLDAFLWEGTNLRDDEWGGDIERRTRFPAAVVAAIRSRIGAELPIFYRFSQHKQQNYEARIAHTPDELKAVLTPLKEAGVDVFDASIRRFDIPAFEGSDLTLAGWAKKVTGALSMAVGSVGIATSLRESRMQGSAPVRNNVPELERRLGEDEFDLIAIGRLHLADPSLATILREGAELPEFDRTVHEAALI</sequence>
<dbReference type="AlphaFoldDB" id="A0A0V9UFV5"/>
<accession>A0A0V9UFV5</accession>
<organism evidence="2 3">
    <name type="scientific">Rhodococcus pyridinivorans KG-16</name>
    <dbReference type="NCBI Taxonomy" id="1441730"/>
    <lineage>
        <taxon>Bacteria</taxon>
        <taxon>Bacillati</taxon>
        <taxon>Actinomycetota</taxon>
        <taxon>Actinomycetes</taxon>
        <taxon>Mycobacteriales</taxon>
        <taxon>Nocardiaceae</taxon>
        <taxon>Rhodococcus</taxon>
    </lineage>
</organism>
<proteinExistence type="predicted"/>
<dbReference type="SUPFAM" id="SSF51395">
    <property type="entry name" value="FMN-linked oxidoreductases"/>
    <property type="match status" value="1"/>
</dbReference>
<evidence type="ECO:0000313" key="2">
    <source>
        <dbReference type="EMBL" id="KSZ56907.1"/>
    </source>
</evidence>
<dbReference type="PANTHER" id="PTHR22893:SF55">
    <property type="entry name" value="OXIDOREDUCTASE-RELATED"/>
    <property type="match status" value="1"/>
</dbReference>
<dbReference type="GO" id="GO:0010181">
    <property type="term" value="F:FMN binding"/>
    <property type="evidence" value="ECO:0007669"/>
    <property type="project" value="InterPro"/>
</dbReference>
<evidence type="ECO:0000259" key="1">
    <source>
        <dbReference type="Pfam" id="PF00724"/>
    </source>
</evidence>
<evidence type="ECO:0000313" key="3">
    <source>
        <dbReference type="Proteomes" id="UP000053060"/>
    </source>
</evidence>
<dbReference type="GO" id="GO:0016491">
    <property type="term" value="F:oxidoreductase activity"/>
    <property type="evidence" value="ECO:0007669"/>
    <property type="project" value="InterPro"/>
</dbReference>
<dbReference type="Proteomes" id="UP000053060">
    <property type="component" value="Unassembled WGS sequence"/>
</dbReference>
<dbReference type="PANTHER" id="PTHR22893">
    <property type="entry name" value="NADH OXIDOREDUCTASE-RELATED"/>
    <property type="match status" value="1"/>
</dbReference>
<dbReference type="InterPro" id="IPR013785">
    <property type="entry name" value="Aldolase_TIM"/>
</dbReference>
<protein>
    <submittedName>
        <fullName evidence="2">1,2-oxophytodienoate reductase</fullName>
    </submittedName>
</protein>
<reference evidence="2 3" key="2">
    <citation type="journal article" date="2016" name="Genome Announc.">
        <title>Draft Genome Sequence of a Versatile Hydrocarbon-Degrading Bacterium, Rhodococcus pyridinivorans Strain KG-16, Collected from Oil Fields in India.</title>
        <authorList>
            <person name="Aggarwal R.K."/>
            <person name="Dawar C."/>
            <person name="Phanindranath R."/>
            <person name="Mutnuri L."/>
            <person name="Dayal A.M."/>
        </authorList>
    </citation>
    <scope>NUCLEOTIDE SEQUENCE [LARGE SCALE GENOMIC DNA]</scope>
    <source>
        <strain evidence="2 3">KG-16</strain>
    </source>
</reference>
<dbReference type="EMBL" id="AZXY01000012">
    <property type="protein sequence ID" value="KSZ56907.1"/>
    <property type="molecule type" value="Genomic_DNA"/>
</dbReference>
<dbReference type="InterPro" id="IPR001155">
    <property type="entry name" value="OxRdtase_FMN_N"/>
</dbReference>
<comment type="caution">
    <text evidence="2">The sequence shown here is derived from an EMBL/GenBank/DDBJ whole genome shotgun (WGS) entry which is preliminary data.</text>
</comment>
<feature type="domain" description="NADH:flavin oxidoreductase/NADH oxidase N-terminal" evidence="1">
    <location>
        <begin position="8"/>
        <end position="366"/>
    </location>
</feature>
<reference evidence="3" key="1">
    <citation type="submission" date="2015-01" db="EMBL/GenBank/DDBJ databases">
        <title>Draft genome sequence of Rhodococcus pyridinivorans strain KG-16, a hydrocarbon-degrading bacterium.</title>
        <authorList>
            <person name="Aggarwal R.K."/>
            <person name="Dawar C."/>
        </authorList>
    </citation>
    <scope>NUCLEOTIDE SEQUENCE [LARGE SCALE GENOMIC DNA]</scope>
    <source>
        <strain evidence="3">KG-16</strain>
    </source>
</reference>
<dbReference type="InterPro" id="IPR045247">
    <property type="entry name" value="Oye-like"/>
</dbReference>
<gene>
    <name evidence="2" type="ORF">Z045_21110</name>
</gene>